<proteinExistence type="predicted"/>
<dbReference type="AlphaFoldDB" id="A0A0F6Z4N7"/>
<dbReference type="GO" id="GO:0004658">
    <property type="term" value="F:propionyl-CoA carboxylase activity"/>
    <property type="evidence" value="ECO:0007669"/>
    <property type="project" value="InterPro"/>
</dbReference>
<dbReference type="PATRIC" id="fig|92706.3.peg.795"/>
<dbReference type="RefSeq" id="WP_003863616.1">
    <property type="nucleotide sequence ID" value="NZ_CP011309.1"/>
</dbReference>
<gene>
    <name evidence="1" type="ORF">YH66_03845</name>
</gene>
<dbReference type="HOGENOM" id="CLU_175330_0_1_11"/>
<dbReference type="Proteomes" id="UP000034037">
    <property type="component" value="Chromosome"/>
</dbReference>
<organism evidence="1 2">
    <name type="scientific">[Brevibacterium] flavum</name>
    <dbReference type="NCBI Taxonomy" id="92706"/>
    <lineage>
        <taxon>Bacteria</taxon>
        <taxon>Bacillati</taxon>
        <taxon>Actinomycetota</taxon>
        <taxon>Actinomycetes</taxon>
        <taxon>Mycobacteriales</taxon>
        <taxon>Corynebacteriaceae</taxon>
        <taxon>Corynebacterium</taxon>
    </lineage>
</organism>
<evidence type="ECO:0000313" key="1">
    <source>
        <dbReference type="EMBL" id="AKF26747.1"/>
    </source>
</evidence>
<evidence type="ECO:0000313" key="2">
    <source>
        <dbReference type="Proteomes" id="UP000034037"/>
    </source>
</evidence>
<dbReference type="EMBL" id="CP011309">
    <property type="protein sequence ID" value="AKF26747.1"/>
    <property type="molecule type" value="Genomic_DNA"/>
</dbReference>
<accession>A0A0F6Z4N7</accession>
<protein>
    <submittedName>
        <fullName evidence="1">Acetyl-CoA carboxylase</fullName>
    </submittedName>
</protein>
<dbReference type="InterPro" id="IPR032716">
    <property type="entry name" value="ACC_epsilon"/>
</dbReference>
<dbReference type="GO" id="GO:0003989">
    <property type="term" value="F:acetyl-CoA carboxylase activity"/>
    <property type="evidence" value="ECO:0007669"/>
    <property type="project" value="InterPro"/>
</dbReference>
<keyword evidence="2" id="KW-1185">Reference proteome</keyword>
<sequence length="82" mass="8946">MSEEITQDTKAAEKPFLQIVSGNPTDQEVAALTVVFAGLAKAAAAQQMVSASKDRNNWGNLDERLSRPNTFNPSAFQNVNFF</sequence>
<dbReference type="Pfam" id="PF13822">
    <property type="entry name" value="ACC_epsilon"/>
    <property type="match status" value="1"/>
</dbReference>
<name>A0A0F6Z4N7_9CORY</name>
<reference evidence="1 2" key="1">
    <citation type="submission" date="2015-04" db="EMBL/GenBank/DDBJ databases">
        <title>Complete Genome Sequence of Brevibacterium flavum ATCC 15168.</title>
        <authorList>
            <person name="Ahn J."/>
            <person name="Park G."/>
            <person name="Jeon W."/>
            <person name="Jang Y."/>
            <person name="Jang M."/>
            <person name="Lee H."/>
            <person name="Lee H."/>
        </authorList>
    </citation>
    <scope>NUCLEOTIDE SEQUENCE [LARGE SCALE GENOMIC DNA]</scope>
    <source>
        <strain evidence="1 2">ATCC 15168</strain>
    </source>
</reference>